<dbReference type="Gene3D" id="1.10.4030.10">
    <property type="entry name" value="Porin chaperone SurA, peptide-binding domain"/>
    <property type="match status" value="1"/>
</dbReference>
<evidence type="ECO:0000256" key="3">
    <source>
        <dbReference type="ARBA" id="ARBA00022764"/>
    </source>
</evidence>
<accession>A0A1H3HUE4</accession>
<dbReference type="InterPro" id="IPR015391">
    <property type="entry name" value="SurA_N"/>
</dbReference>
<dbReference type="PANTHER" id="PTHR47637">
    <property type="entry name" value="CHAPERONE SURA"/>
    <property type="match status" value="1"/>
</dbReference>
<reference evidence="10 13" key="2">
    <citation type="submission" date="2020-12" db="EMBL/GenBank/DDBJ databases">
        <title>FDA dAtabase for Regulatory Grade micrObial Sequences (FDA-ARGOS): Supporting development and validation of Infectious Disease Dx tests.</title>
        <authorList>
            <person name="Sproer C."/>
            <person name="Gronow S."/>
            <person name="Severitt S."/>
            <person name="Schroder I."/>
            <person name="Tallon L."/>
            <person name="Sadzewicz L."/>
            <person name="Zhao X."/>
            <person name="Boylan J."/>
            <person name="Ott S."/>
            <person name="Bowen H."/>
            <person name="Vavikolanu K."/>
            <person name="Mehta A."/>
            <person name="Aluvathingal J."/>
            <person name="Nadendla S."/>
            <person name="Lowell S."/>
            <person name="Myers T."/>
            <person name="Yan Y."/>
            <person name="Sichtig H."/>
        </authorList>
    </citation>
    <scope>NUCLEOTIDE SEQUENCE [LARGE SCALE GENOMIC DNA]</scope>
    <source>
        <strain evidence="10 13">FDAARGOS_890</strain>
    </source>
</reference>
<comment type="catalytic activity">
    <reaction evidence="7">
        <text>[protein]-peptidylproline (omega=180) = [protein]-peptidylproline (omega=0)</text>
        <dbReference type="Rhea" id="RHEA:16237"/>
        <dbReference type="Rhea" id="RHEA-COMP:10747"/>
        <dbReference type="Rhea" id="RHEA-COMP:10748"/>
        <dbReference type="ChEBI" id="CHEBI:83833"/>
        <dbReference type="ChEBI" id="CHEBI:83834"/>
        <dbReference type="EC" id="5.2.1.8"/>
    </reaction>
</comment>
<keyword evidence="2 7" id="KW-0677">Repeat</keyword>
<feature type="domain" description="PpiC" evidence="9">
    <location>
        <begin position="217"/>
        <end position="318"/>
    </location>
</feature>
<dbReference type="PROSITE" id="PS50198">
    <property type="entry name" value="PPIC_PPIASE_2"/>
    <property type="match status" value="2"/>
</dbReference>
<dbReference type="InterPro" id="IPR023058">
    <property type="entry name" value="PPIase_PpiC_CS"/>
</dbReference>
<keyword evidence="5 7" id="KW-0143">Chaperone</keyword>
<evidence type="ECO:0000256" key="1">
    <source>
        <dbReference type="ARBA" id="ARBA00022729"/>
    </source>
</evidence>
<comment type="function">
    <text evidence="7">Chaperone involved in the correct folding and assembly of outer membrane proteins. Recognizes specific patterns of aromatic residues and the orientation of their side chains, which are found more frequently in integral outer membrane proteins. May act in both early periplasmic and late outer membrane-associated steps of protein maturation.</text>
</comment>
<dbReference type="InterPro" id="IPR000297">
    <property type="entry name" value="PPIase_PpiC"/>
</dbReference>
<evidence type="ECO:0000313" key="12">
    <source>
        <dbReference type="Proteomes" id="UP000183417"/>
    </source>
</evidence>
<keyword evidence="4 7" id="KW-0697">Rotamase</keyword>
<dbReference type="SUPFAM" id="SSF54534">
    <property type="entry name" value="FKBP-like"/>
    <property type="match status" value="2"/>
</dbReference>
<dbReference type="Proteomes" id="UP000183417">
    <property type="component" value="Unassembled WGS sequence"/>
</dbReference>
<dbReference type="Pfam" id="PF09312">
    <property type="entry name" value="SurA_N"/>
    <property type="match status" value="1"/>
</dbReference>
<sequence length="475" mass="52033" precursor="true">MRFLSQTHCCAAAAVALALLATTAQAQGLRVPGQSRAPQAGDASVSRALDATNQPLSRDRGSNAGVRSADYIVAVVNSEPVTNNEVRARMARVAQNIAEQGGQMPPEALLAREVLERLIVEKAQLQEAKDTGLRVDDYAVDQALTNVARQNGLDKAGLQSRLRAEGVNEKQFREELRRQITLQRLRERDVDGRVRVTEADIDRYLAEQRSGGADKAPAAVNLGHILIAVREDASPAEVAEREARAKQAAEAARTQGDFLAVVKEFSDVPDGQGGGAMGMRPLDRYPELFTKAVGQTPQGGIVGPFRSGAGFHVLKVLEKSQAGMPSVVTQNHARHILLRIGDQMTEADAAKRLADYKRRVDSGQASFESLAREFSQDGSARNGGDLGWASPGQFVPEFEQVLNALQPGQVSDPLVSRFGVHLIQLIERRQAALTPREQRDMVRNVVRERKLETDYQTWLQELRGRAYVEYREPPQ</sequence>
<dbReference type="PANTHER" id="PTHR47637:SF1">
    <property type="entry name" value="CHAPERONE SURA"/>
    <property type="match status" value="1"/>
</dbReference>
<dbReference type="RefSeq" id="WP_016447234.1">
    <property type="nucleotide sequence ID" value="NZ_CP065748.1"/>
</dbReference>
<evidence type="ECO:0000256" key="8">
    <source>
        <dbReference type="SAM" id="MobiDB-lite"/>
    </source>
</evidence>
<name>A0A1H3HUE4_9BURK</name>
<dbReference type="EMBL" id="FNPE01000003">
    <property type="protein sequence ID" value="SDY18855.1"/>
    <property type="molecule type" value="Genomic_DNA"/>
</dbReference>
<feature type="region of interest" description="Disordered" evidence="8">
    <location>
        <begin position="29"/>
        <end position="63"/>
    </location>
</feature>
<dbReference type="SUPFAM" id="SSF109998">
    <property type="entry name" value="Triger factor/SurA peptide-binding domain-like"/>
    <property type="match status" value="1"/>
</dbReference>
<dbReference type="GO" id="GO:0030288">
    <property type="term" value="C:outer membrane-bounded periplasmic space"/>
    <property type="evidence" value="ECO:0007669"/>
    <property type="project" value="InterPro"/>
</dbReference>
<dbReference type="GO" id="GO:0050821">
    <property type="term" value="P:protein stabilization"/>
    <property type="evidence" value="ECO:0007669"/>
    <property type="project" value="InterPro"/>
</dbReference>
<evidence type="ECO:0000256" key="6">
    <source>
        <dbReference type="ARBA" id="ARBA00023235"/>
    </source>
</evidence>
<evidence type="ECO:0000313" key="11">
    <source>
        <dbReference type="EMBL" id="SDY18855.1"/>
    </source>
</evidence>
<keyword evidence="1 7" id="KW-0732">Signal</keyword>
<dbReference type="GO" id="GO:0043165">
    <property type="term" value="P:Gram-negative-bacterium-type cell outer membrane assembly"/>
    <property type="evidence" value="ECO:0007669"/>
    <property type="project" value="InterPro"/>
</dbReference>
<proteinExistence type="inferred from homology"/>
<dbReference type="EC" id="5.2.1.8" evidence="7"/>
<reference evidence="11 12" key="1">
    <citation type="submission" date="2016-10" db="EMBL/GenBank/DDBJ databases">
        <authorList>
            <person name="de Groot N.N."/>
        </authorList>
    </citation>
    <scope>NUCLEOTIDE SEQUENCE [LARGE SCALE GENOMIC DNA]</scope>
    <source>
        <strain evidence="11 12">LMG 24775</strain>
    </source>
</reference>
<keyword evidence="6 7" id="KW-0413">Isomerase</keyword>
<feature type="signal peptide" evidence="7">
    <location>
        <begin position="1"/>
        <end position="26"/>
    </location>
</feature>
<evidence type="ECO:0000256" key="7">
    <source>
        <dbReference type="HAMAP-Rule" id="MF_01183"/>
    </source>
</evidence>
<dbReference type="HAMAP" id="MF_01183">
    <property type="entry name" value="Chaperone_SurA"/>
    <property type="match status" value="1"/>
</dbReference>
<gene>
    <name evidence="7" type="primary">surA</name>
    <name evidence="10" type="ORF">I6G47_21615</name>
    <name evidence="11" type="ORF">SAMN05421547_10342</name>
</gene>
<dbReference type="Proteomes" id="UP000595064">
    <property type="component" value="Chromosome"/>
</dbReference>
<comment type="domain">
    <text evidence="7">The PPIase activity resides only in the second parvulin domain. The N-terminal region and the C-terminal tail are necessary and sufficient for the chaperone activity of SurA. The PPIase activity is dispensable for SurA to function as a chaperone. The N-terminal region and the C-terminal tail are also required for porin recognition.</text>
</comment>
<dbReference type="InterPro" id="IPR027304">
    <property type="entry name" value="Trigger_fact/SurA_dom_sf"/>
</dbReference>
<dbReference type="GeneID" id="94689278"/>
<evidence type="ECO:0000259" key="9">
    <source>
        <dbReference type="PROSITE" id="PS50198"/>
    </source>
</evidence>
<evidence type="ECO:0000313" key="13">
    <source>
        <dbReference type="Proteomes" id="UP000595064"/>
    </source>
</evidence>
<dbReference type="GO" id="GO:0042277">
    <property type="term" value="F:peptide binding"/>
    <property type="evidence" value="ECO:0007669"/>
    <property type="project" value="InterPro"/>
</dbReference>
<evidence type="ECO:0000256" key="4">
    <source>
        <dbReference type="ARBA" id="ARBA00023110"/>
    </source>
</evidence>
<evidence type="ECO:0000313" key="10">
    <source>
        <dbReference type="EMBL" id="QPS79597.1"/>
    </source>
</evidence>
<feature type="domain" description="PpiC" evidence="9">
    <location>
        <begin position="328"/>
        <end position="427"/>
    </location>
</feature>
<dbReference type="Gene3D" id="3.10.50.40">
    <property type="match status" value="2"/>
</dbReference>
<dbReference type="GO" id="GO:0006457">
    <property type="term" value="P:protein folding"/>
    <property type="evidence" value="ECO:0007669"/>
    <property type="project" value="UniProtKB-UniRule"/>
</dbReference>
<dbReference type="AlphaFoldDB" id="A0A1H3HUE4"/>
<protein>
    <recommendedName>
        <fullName evidence="7">Chaperone SurA</fullName>
    </recommendedName>
    <alternativeName>
        <fullName evidence="7">Peptidyl-prolyl cis-trans isomerase SurA</fullName>
        <shortName evidence="7">PPIase SurA</shortName>
        <ecNumber evidence="7">5.2.1.8</ecNumber>
    </alternativeName>
    <alternativeName>
        <fullName evidence="7">Rotamase SurA</fullName>
    </alternativeName>
</protein>
<dbReference type="EMBL" id="CP065748">
    <property type="protein sequence ID" value="QPS79597.1"/>
    <property type="molecule type" value="Genomic_DNA"/>
</dbReference>
<dbReference type="InterPro" id="IPR023034">
    <property type="entry name" value="PPIase_SurA"/>
</dbReference>
<organism evidence="11 12">
    <name type="scientific">Delftia lacustris</name>
    <dbReference type="NCBI Taxonomy" id="558537"/>
    <lineage>
        <taxon>Bacteria</taxon>
        <taxon>Pseudomonadati</taxon>
        <taxon>Pseudomonadota</taxon>
        <taxon>Betaproteobacteria</taxon>
        <taxon>Burkholderiales</taxon>
        <taxon>Comamonadaceae</taxon>
        <taxon>Delftia</taxon>
    </lineage>
</organism>
<dbReference type="Pfam" id="PF00639">
    <property type="entry name" value="Rotamase"/>
    <property type="match status" value="2"/>
</dbReference>
<dbReference type="KEGG" id="dla:I6G47_21615"/>
<evidence type="ECO:0000256" key="5">
    <source>
        <dbReference type="ARBA" id="ARBA00023186"/>
    </source>
</evidence>
<comment type="subcellular location">
    <subcellularLocation>
        <location evidence="7">Periplasm</location>
    </subcellularLocation>
    <text evidence="7">Is capable of associating with the outer membrane.</text>
</comment>
<dbReference type="GO" id="GO:0003755">
    <property type="term" value="F:peptidyl-prolyl cis-trans isomerase activity"/>
    <property type="evidence" value="ECO:0007669"/>
    <property type="project" value="UniProtKB-UniRule"/>
</dbReference>
<evidence type="ECO:0000256" key="2">
    <source>
        <dbReference type="ARBA" id="ARBA00022737"/>
    </source>
</evidence>
<dbReference type="GO" id="GO:0051082">
    <property type="term" value="F:unfolded protein binding"/>
    <property type="evidence" value="ECO:0007669"/>
    <property type="project" value="UniProtKB-UniRule"/>
</dbReference>
<dbReference type="InterPro" id="IPR046357">
    <property type="entry name" value="PPIase_dom_sf"/>
</dbReference>
<keyword evidence="13" id="KW-1185">Reference proteome</keyword>
<feature type="chain" id="PRO_5044508569" description="Chaperone SurA" evidence="7">
    <location>
        <begin position="27"/>
        <end position="475"/>
    </location>
</feature>
<dbReference type="InterPro" id="IPR050280">
    <property type="entry name" value="OMP_Chaperone_SurA"/>
</dbReference>
<dbReference type="PROSITE" id="PS01096">
    <property type="entry name" value="PPIC_PPIASE_1"/>
    <property type="match status" value="1"/>
</dbReference>
<keyword evidence="3 7" id="KW-0574">Periplasm</keyword>